<name>A0ABP9I7U5_9ACTN</name>
<proteinExistence type="predicted"/>
<accession>A0ABP9I7U5</accession>
<feature type="transmembrane region" description="Helical" evidence="6">
    <location>
        <begin position="32"/>
        <end position="51"/>
    </location>
</feature>
<keyword evidence="4 6" id="KW-1133">Transmembrane helix</keyword>
<feature type="transmembrane region" description="Helical" evidence="6">
    <location>
        <begin position="57"/>
        <end position="78"/>
    </location>
</feature>
<evidence type="ECO:0000256" key="6">
    <source>
        <dbReference type="SAM" id="Phobius"/>
    </source>
</evidence>
<evidence type="ECO:0000256" key="3">
    <source>
        <dbReference type="ARBA" id="ARBA00022692"/>
    </source>
</evidence>
<evidence type="ECO:0000313" key="8">
    <source>
        <dbReference type="Proteomes" id="UP001500466"/>
    </source>
</evidence>
<dbReference type="RefSeq" id="WP_345680032.1">
    <property type="nucleotide sequence ID" value="NZ_BAABHS010000039.1"/>
</dbReference>
<evidence type="ECO:0000256" key="2">
    <source>
        <dbReference type="ARBA" id="ARBA00022475"/>
    </source>
</evidence>
<evidence type="ECO:0000256" key="4">
    <source>
        <dbReference type="ARBA" id="ARBA00022989"/>
    </source>
</evidence>
<protein>
    <submittedName>
        <fullName evidence="7">Uncharacterized protein</fullName>
    </submittedName>
</protein>
<keyword evidence="8" id="KW-1185">Reference proteome</keyword>
<dbReference type="Proteomes" id="UP001500466">
    <property type="component" value="Unassembled WGS sequence"/>
</dbReference>
<evidence type="ECO:0000313" key="7">
    <source>
        <dbReference type="EMBL" id="GAA4990327.1"/>
    </source>
</evidence>
<sequence>MTTTSIAALATAVLGMAACGWAFFYGPRQNRMTACVLASIVACLALVFLSIGQGRLGALDVALVVGALGPMGTVLVAARGRGLGPAGRRRHAR</sequence>
<feature type="transmembrane region" description="Helical" evidence="6">
    <location>
        <begin position="6"/>
        <end position="25"/>
    </location>
</feature>
<comment type="subcellular location">
    <subcellularLocation>
        <location evidence="1">Cell membrane</location>
        <topology evidence="1">Multi-pass membrane protein</topology>
    </subcellularLocation>
</comment>
<keyword evidence="3 6" id="KW-0812">Transmembrane</keyword>
<reference evidence="8" key="1">
    <citation type="journal article" date="2019" name="Int. J. Syst. Evol. Microbiol.">
        <title>The Global Catalogue of Microorganisms (GCM) 10K type strain sequencing project: providing services to taxonomists for standard genome sequencing and annotation.</title>
        <authorList>
            <consortium name="The Broad Institute Genomics Platform"/>
            <consortium name="The Broad Institute Genome Sequencing Center for Infectious Disease"/>
            <person name="Wu L."/>
            <person name="Ma J."/>
        </authorList>
    </citation>
    <scope>NUCLEOTIDE SEQUENCE [LARGE SCALE GENOMIC DNA]</scope>
    <source>
        <strain evidence="8">JCM 17986</strain>
    </source>
</reference>
<organism evidence="7 8">
    <name type="scientific">Yinghuangia aomiensis</name>
    <dbReference type="NCBI Taxonomy" id="676205"/>
    <lineage>
        <taxon>Bacteria</taxon>
        <taxon>Bacillati</taxon>
        <taxon>Actinomycetota</taxon>
        <taxon>Actinomycetes</taxon>
        <taxon>Kitasatosporales</taxon>
        <taxon>Streptomycetaceae</taxon>
        <taxon>Yinghuangia</taxon>
    </lineage>
</organism>
<dbReference type="Pfam" id="PF04066">
    <property type="entry name" value="MrpF_PhaF"/>
    <property type="match status" value="1"/>
</dbReference>
<comment type="caution">
    <text evidence="7">The sequence shown here is derived from an EMBL/GenBank/DDBJ whole genome shotgun (WGS) entry which is preliminary data.</text>
</comment>
<keyword evidence="2" id="KW-1003">Cell membrane</keyword>
<keyword evidence="5 6" id="KW-0472">Membrane</keyword>
<evidence type="ECO:0000256" key="1">
    <source>
        <dbReference type="ARBA" id="ARBA00004651"/>
    </source>
</evidence>
<dbReference type="EMBL" id="BAABHS010000039">
    <property type="protein sequence ID" value="GAA4990327.1"/>
    <property type="molecule type" value="Genomic_DNA"/>
</dbReference>
<evidence type="ECO:0000256" key="5">
    <source>
        <dbReference type="ARBA" id="ARBA00023136"/>
    </source>
</evidence>
<gene>
    <name evidence="7" type="ORF">GCM10023205_72060</name>
</gene>
<dbReference type="InterPro" id="IPR007208">
    <property type="entry name" value="MrpF/PhaF-like"/>
</dbReference>